<dbReference type="PANTHER" id="PTHR10953">
    <property type="entry name" value="UBIQUITIN-ACTIVATING ENZYME E1"/>
    <property type="match status" value="1"/>
</dbReference>
<evidence type="ECO:0000259" key="1">
    <source>
        <dbReference type="Pfam" id="PF00899"/>
    </source>
</evidence>
<accession>A0ABS6D3U0</accession>
<protein>
    <submittedName>
        <fullName evidence="3">ThiF family adenylyltransferase</fullName>
    </submittedName>
</protein>
<dbReference type="Proteomes" id="UP000723714">
    <property type="component" value="Unassembled WGS sequence"/>
</dbReference>
<dbReference type="GO" id="GO:0016779">
    <property type="term" value="F:nucleotidyltransferase activity"/>
    <property type="evidence" value="ECO:0007669"/>
    <property type="project" value="UniProtKB-KW"/>
</dbReference>
<dbReference type="InterPro" id="IPR045886">
    <property type="entry name" value="ThiF/MoeB/HesA"/>
</dbReference>
<dbReference type="InterPro" id="IPR005302">
    <property type="entry name" value="MoCF_Sase_C"/>
</dbReference>
<organism evidence="3 4">
    <name type="scientific">Faecalicatena faecalis</name>
    <dbReference type="NCBI Taxonomy" id="2726362"/>
    <lineage>
        <taxon>Bacteria</taxon>
        <taxon>Bacillati</taxon>
        <taxon>Bacillota</taxon>
        <taxon>Clostridia</taxon>
        <taxon>Lachnospirales</taxon>
        <taxon>Lachnospiraceae</taxon>
        <taxon>Faecalicatena</taxon>
    </lineage>
</organism>
<dbReference type="InterPro" id="IPR000594">
    <property type="entry name" value="ThiF_NAD_FAD-bd"/>
</dbReference>
<keyword evidence="4" id="KW-1185">Reference proteome</keyword>
<feature type="domain" description="THIF-type NAD/FAD binding fold" evidence="1">
    <location>
        <begin position="160"/>
        <end position="389"/>
    </location>
</feature>
<dbReference type="EMBL" id="JABACJ020000008">
    <property type="protein sequence ID" value="MBU3876158.1"/>
    <property type="molecule type" value="Genomic_DNA"/>
</dbReference>
<evidence type="ECO:0000313" key="3">
    <source>
        <dbReference type="EMBL" id="MBU3876158.1"/>
    </source>
</evidence>
<proteinExistence type="predicted"/>
<reference evidence="3 4" key="1">
    <citation type="submission" date="2021-06" db="EMBL/GenBank/DDBJ databases">
        <title>Faecalicatena sp. nov. isolated from porcine feces.</title>
        <authorList>
            <person name="Oh B.S."/>
            <person name="Lee J.H."/>
        </authorList>
    </citation>
    <scope>NUCLEOTIDE SEQUENCE [LARGE SCALE GENOMIC DNA]</scope>
    <source>
        <strain evidence="3 4">AGMB00832</strain>
    </source>
</reference>
<comment type="caution">
    <text evidence="3">The sequence shown here is derived from an EMBL/GenBank/DDBJ whole genome shotgun (WGS) entry which is preliminary data.</text>
</comment>
<gene>
    <name evidence="3" type="ORF">HGO97_010075</name>
</gene>
<name>A0ABS6D3U0_9FIRM</name>
<dbReference type="CDD" id="cd00757">
    <property type="entry name" value="ThiF_MoeB_HesA_family"/>
    <property type="match status" value="1"/>
</dbReference>
<dbReference type="PANTHER" id="PTHR10953:SF102">
    <property type="entry name" value="ADENYLYLTRANSFERASE AND SULFURTRANSFERASE MOCS3"/>
    <property type="match status" value="1"/>
</dbReference>
<dbReference type="Pfam" id="PF03473">
    <property type="entry name" value="MOSC"/>
    <property type="match status" value="1"/>
</dbReference>
<evidence type="ECO:0000259" key="2">
    <source>
        <dbReference type="Pfam" id="PF03473"/>
    </source>
</evidence>
<feature type="domain" description="MOSC" evidence="2">
    <location>
        <begin position="46"/>
        <end position="144"/>
    </location>
</feature>
<sequence length="394" mass="44011">MEMLKKTTVHISRLQIFEEKKAPGRQVESVQVVKNGGMKGDLHCVDDKKPISIMTEDVLRFLEEEEIKGLCFQRFKANLVIKGRLQLEPGDQVKVGSTTLLITEKKGPCFEECSRYQKDLDCKLRESCWFAQALEEGEIHVGDLLEKQEAFSFTYDWDRYTRQMMVPGMGRENQERLKNASVLVVGAGGLGCPVLTALAEAGIGRIGVMDGDVIERTNLNRQYLYTPADIGKKKAVCAGAWLRRFRPDIKVQIWEERMTEENGREIVPSFDLVMCAVDQVQTRMMINRIAMECKKPLIDGAIDGAYGTVTAVTDENAPCLACMNPEGKEQEHVSSSLGTTTMIVGALEAQFAISYLTGQERKGSSMLSYDGIYGSVEEIPVVKNPECPVCSWIK</sequence>
<evidence type="ECO:0000313" key="4">
    <source>
        <dbReference type="Proteomes" id="UP000723714"/>
    </source>
</evidence>
<dbReference type="Pfam" id="PF00899">
    <property type="entry name" value="ThiF"/>
    <property type="match status" value="1"/>
</dbReference>
<keyword evidence="3" id="KW-0808">Transferase</keyword>
<dbReference type="RefSeq" id="WP_216241181.1">
    <property type="nucleotide sequence ID" value="NZ_JABACJ020000008.1"/>
</dbReference>
<keyword evidence="3" id="KW-0548">Nucleotidyltransferase</keyword>